<evidence type="ECO:0000313" key="1">
    <source>
        <dbReference type="EMBL" id="RMI27820.1"/>
    </source>
</evidence>
<reference evidence="1 2" key="1">
    <citation type="submission" date="2018-10" db="EMBL/GenBank/DDBJ databases">
        <title>Isolation from cow dung.</title>
        <authorList>
            <person name="Ling L."/>
        </authorList>
    </citation>
    <scope>NUCLEOTIDE SEQUENCE [LARGE SCALE GENOMIC DNA]</scope>
    <source>
        <strain evidence="1 2">NEAU-LL90</strain>
    </source>
</reference>
<protein>
    <submittedName>
        <fullName evidence="1">Uncharacterized protein</fullName>
    </submittedName>
</protein>
<gene>
    <name evidence="1" type="ORF">EBN03_32775</name>
</gene>
<dbReference type="Proteomes" id="UP000279275">
    <property type="component" value="Unassembled WGS sequence"/>
</dbReference>
<accession>A0A3M2KTM8</accession>
<comment type="caution">
    <text evidence="1">The sequence shown here is derived from an EMBL/GenBank/DDBJ whole genome shotgun (WGS) entry which is preliminary data.</text>
</comment>
<keyword evidence="2" id="KW-1185">Reference proteome</keyword>
<dbReference type="EMBL" id="RFFH01000030">
    <property type="protein sequence ID" value="RMI27820.1"/>
    <property type="molecule type" value="Genomic_DNA"/>
</dbReference>
<name>A0A3M2KTM8_9NOCA</name>
<proteinExistence type="predicted"/>
<sequence length="77" mass="8407">MDLTSLTVPDLLRLWAGTMNELQNRDLIRTSSNVVGDLAEAIVYAHYGGERGSFSQKGWHVCTPAGERIQVISISCG</sequence>
<organism evidence="1 2">
    <name type="scientific">Nocardia stercoris</name>
    <dbReference type="NCBI Taxonomy" id="2483361"/>
    <lineage>
        <taxon>Bacteria</taxon>
        <taxon>Bacillati</taxon>
        <taxon>Actinomycetota</taxon>
        <taxon>Actinomycetes</taxon>
        <taxon>Mycobacteriales</taxon>
        <taxon>Nocardiaceae</taxon>
        <taxon>Nocardia</taxon>
    </lineage>
</organism>
<dbReference type="AlphaFoldDB" id="A0A3M2KTM8"/>
<evidence type="ECO:0000313" key="2">
    <source>
        <dbReference type="Proteomes" id="UP000279275"/>
    </source>
</evidence>